<feature type="compositionally biased region" description="Polar residues" evidence="1">
    <location>
        <begin position="119"/>
        <end position="141"/>
    </location>
</feature>
<name>A0A8H6I7A6_9AGAR</name>
<dbReference type="EMBL" id="JACGCI010000017">
    <property type="protein sequence ID" value="KAF6758813.1"/>
    <property type="molecule type" value="Genomic_DNA"/>
</dbReference>
<evidence type="ECO:0000313" key="3">
    <source>
        <dbReference type="Proteomes" id="UP000521943"/>
    </source>
</evidence>
<keyword evidence="3" id="KW-1185">Reference proteome</keyword>
<evidence type="ECO:0000313" key="2">
    <source>
        <dbReference type="EMBL" id="KAF6758813.1"/>
    </source>
</evidence>
<dbReference type="AlphaFoldDB" id="A0A8H6I7A6"/>
<feature type="non-terminal residue" evidence="2">
    <location>
        <position position="159"/>
    </location>
</feature>
<gene>
    <name evidence="2" type="ORF">DFP72DRAFT_886591</name>
</gene>
<protein>
    <submittedName>
        <fullName evidence="2">Uncharacterized protein</fullName>
    </submittedName>
</protein>
<proteinExistence type="predicted"/>
<organism evidence="2 3">
    <name type="scientific">Ephemerocybe angulata</name>
    <dbReference type="NCBI Taxonomy" id="980116"/>
    <lineage>
        <taxon>Eukaryota</taxon>
        <taxon>Fungi</taxon>
        <taxon>Dikarya</taxon>
        <taxon>Basidiomycota</taxon>
        <taxon>Agaricomycotina</taxon>
        <taxon>Agaricomycetes</taxon>
        <taxon>Agaricomycetidae</taxon>
        <taxon>Agaricales</taxon>
        <taxon>Agaricineae</taxon>
        <taxon>Psathyrellaceae</taxon>
        <taxon>Ephemerocybe</taxon>
    </lineage>
</organism>
<reference evidence="2 3" key="1">
    <citation type="submission" date="2020-07" db="EMBL/GenBank/DDBJ databases">
        <title>Comparative genomics of pyrophilous fungi reveals a link between fire events and developmental genes.</title>
        <authorList>
            <consortium name="DOE Joint Genome Institute"/>
            <person name="Steindorff A.S."/>
            <person name="Carver A."/>
            <person name="Calhoun S."/>
            <person name="Stillman K."/>
            <person name="Liu H."/>
            <person name="Lipzen A."/>
            <person name="Pangilinan J."/>
            <person name="Labutti K."/>
            <person name="Bruns T.D."/>
            <person name="Grigoriev I.V."/>
        </authorList>
    </citation>
    <scope>NUCLEOTIDE SEQUENCE [LARGE SCALE GENOMIC DNA]</scope>
    <source>
        <strain evidence="2 3">CBS 144469</strain>
    </source>
</reference>
<comment type="caution">
    <text evidence="2">The sequence shown here is derived from an EMBL/GenBank/DDBJ whole genome shotgun (WGS) entry which is preliminary data.</text>
</comment>
<evidence type="ECO:0000256" key="1">
    <source>
        <dbReference type="SAM" id="MobiDB-lite"/>
    </source>
</evidence>
<accession>A0A8H6I7A6</accession>
<feature type="region of interest" description="Disordered" evidence="1">
    <location>
        <begin position="119"/>
        <end position="159"/>
    </location>
</feature>
<dbReference type="Proteomes" id="UP000521943">
    <property type="component" value="Unassembled WGS sequence"/>
</dbReference>
<sequence>MTGFSPFAVNCALSQLNWVAILGLQHMHASDCVHSAGFRKSPESNATDVFELQPGEEKLWRPEHLQSVQVSLNSLDRSTLARKGLYLRTRVLEAVSGSTPAQFWASRDKAEHHVQVESLGNGTNPVSTPNNPPLSASTRGDPSSLEPEPSTPVDRLCSQ</sequence>